<organism evidence="1 2">
    <name type="scientific">Pusillibacter faecalis</name>
    <dbReference type="NCBI Taxonomy" id="2714358"/>
    <lineage>
        <taxon>Bacteria</taxon>
        <taxon>Bacillati</taxon>
        <taxon>Bacillota</taxon>
        <taxon>Clostridia</taxon>
        <taxon>Eubacteriales</taxon>
        <taxon>Oscillospiraceae</taxon>
        <taxon>Pusillibacter</taxon>
    </lineage>
</organism>
<accession>A0A810QCS7</accession>
<dbReference type="KEGG" id="pfaa:MM59RIKEN_07300"/>
<dbReference type="RefSeq" id="WP_187032342.1">
    <property type="nucleotide sequence ID" value="NZ_AP023420.1"/>
</dbReference>
<proteinExistence type="predicted"/>
<dbReference type="EMBL" id="AP023420">
    <property type="protein sequence ID" value="BCK83411.1"/>
    <property type="molecule type" value="Genomic_DNA"/>
</dbReference>
<gene>
    <name evidence="1" type="ORF">MM59RIKEN_07300</name>
</gene>
<evidence type="ECO:0000313" key="2">
    <source>
        <dbReference type="Proteomes" id="UP000679848"/>
    </source>
</evidence>
<protein>
    <submittedName>
        <fullName evidence="1">Uncharacterized protein</fullName>
    </submittedName>
</protein>
<reference evidence="1" key="1">
    <citation type="submission" date="2020-09" db="EMBL/GenBank/DDBJ databases">
        <title>New species isolated from human feces.</title>
        <authorList>
            <person name="Kitahara M."/>
            <person name="Shigeno Y."/>
            <person name="Shime M."/>
            <person name="Matsumoto Y."/>
            <person name="Nakamura S."/>
            <person name="Motooka D."/>
            <person name="Fukuoka S."/>
            <person name="Nishikawa H."/>
            <person name="Benno Y."/>
        </authorList>
    </citation>
    <scope>NUCLEOTIDE SEQUENCE</scope>
    <source>
        <strain evidence="1">MM59</strain>
    </source>
</reference>
<keyword evidence="2" id="KW-1185">Reference proteome</keyword>
<sequence length="47" mass="5247">MIYAGTETIETLMLGEMGIKTIMAGSENVYERPGAYVYIQLDTKESQ</sequence>
<evidence type="ECO:0000313" key="1">
    <source>
        <dbReference type="EMBL" id="BCK83411.1"/>
    </source>
</evidence>
<dbReference type="AlphaFoldDB" id="A0A810QCS7"/>
<dbReference type="Proteomes" id="UP000679848">
    <property type="component" value="Chromosome"/>
</dbReference>
<name>A0A810QCS7_9FIRM</name>